<gene>
    <name evidence="1" type="ORF">SapgrDRAFT_0132</name>
</gene>
<evidence type="ECO:0000313" key="2">
    <source>
        <dbReference type="Proteomes" id="UP000005113"/>
    </source>
</evidence>
<dbReference type="HOGENOM" id="CLU_2883367_0_0_10"/>
<sequence length="63" mass="7143">MLQERSNLRITNPLKRLNFTVLQARRAAGLAMCNSGAQRQTEQKLVFCEGPSEQRAVERQQGL</sequence>
<dbReference type="AlphaFoldDB" id="J0XSJ3"/>
<accession>J0XSJ3</accession>
<evidence type="ECO:0000313" key="1">
    <source>
        <dbReference type="EMBL" id="EJF51891.1"/>
    </source>
</evidence>
<reference evidence="2" key="1">
    <citation type="journal article" date="2012" name="Stand. Genomic Sci.">
        <title>Permanent draft genome sequence of the gliding predator Saprospira grandis strain Sa g1 (= HR1).</title>
        <authorList>
            <person name="Mavromatis K."/>
            <person name="Chertkov O."/>
            <person name="Lapidus A."/>
            <person name="Nolan M."/>
            <person name="Lucas S."/>
            <person name="Tice H."/>
            <person name="Del Rio T.G."/>
            <person name="Cheng J.F."/>
            <person name="Han C."/>
            <person name="Tapia R."/>
            <person name="Bruce D."/>
            <person name="Goodwin L.A."/>
            <person name="Pitluck S."/>
            <person name="Huntemann M."/>
            <person name="Liolios K."/>
            <person name="Pagani I."/>
            <person name="Ivanova N."/>
            <person name="Mikhailova N."/>
            <person name="Pati A."/>
            <person name="Chen A."/>
            <person name="Palaniappan K."/>
            <person name="Land M."/>
            <person name="Brambilla E.M."/>
            <person name="Rohde M."/>
            <person name="Spring S."/>
            <person name="Goker M."/>
            <person name="Detter J.C."/>
            <person name="Bristow J."/>
            <person name="Eisen J.A."/>
            <person name="Markowitz V."/>
            <person name="Hugenholtz P."/>
            <person name="Kyrpides N.C."/>
            <person name="Klenk H.P."/>
            <person name="Woyke T."/>
        </authorList>
    </citation>
    <scope>NUCLEOTIDE SEQUENCE [LARGE SCALE GENOMIC DNA]</scope>
    <source>
        <strain evidence="2">DSM 2844</strain>
    </source>
</reference>
<protein>
    <submittedName>
        <fullName evidence="1">Uncharacterized protein</fullName>
    </submittedName>
</protein>
<name>J0XSJ3_9BACT</name>
<dbReference type="EMBL" id="JH719942">
    <property type="protein sequence ID" value="EJF51891.1"/>
    <property type="molecule type" value="Genomic_DNA"/>
</dbReference>
<proteinExistence type="predicted"/>
<organism evidence="1 2">
    <name type="scientific">Saprospira grandis DSM 2844</name>
    <dbReference type="NCBI Taxonomy" id="694433"/>
    <lineage>
        <taxon>Bacteria</taxon>
        <taxon>Pseudomonadati</taxon>
        <taxon>Bacteroidota</taxon>
        <taxon>Saprospiria</taxon>
        <taxon>Saprospirales</taxon>
        <taxon>Saprospiraceae</taxon>
        <taxon>Saprospira</taxon>
    </lineage>
</organism>
<dbReference type="Proteomes" id="UP000005113">
    <property type="component" value="Unassembled WGS sequence"/>
</dbReference>